<dbReference type="InterPro" id="IPR011701">
    <property type="entry name" value="MFS"/>
</dbReference>
<organism evidence="7 8">
    <name type="scientific">Photobacterium pectinilyticum</name>
    <dbReference type="NCBI Taxonomy" id="2906793"/>
    <lineage>
        <taxon>Bacteria</taxon>
        <taxon>Pseudomonadati</taxon>
        <taxon>Pseudomonadota</taxon>
        <taxon>Gammaproteobacteria</taxon>
        <taxon>Vibrionales</taxon>
        <taxon>Vibrionaceae</taxon>
        <taxon>Photobacterium</taxon>
    </lineage>
</organism>
<dbReference type="RefSeq" id="WP_255040469.1">
    <property type="nucleotide sequence ID" value="NZ_JANEYT010000003.1"/>
</dbReference>
<dbReference type="Gene3D" id="1.20.1720.10">
    <property type="entry name" value="Multidrug resistance protein D"/>
    <property type="match status" value="1"/>
</dbReference>
<feature type="transmembrane region" description="Helical" evidence="5">
    <location>
        <begin position="214"/>
        <end position="233"/>
    </location>
</feature>
<keyword evidence="2 5" id="KW-0812">Transmembrane</keyword>
<dbReference type="InterPro" id="IPR020846">
    <property type="entry name" value="MFS_dom"/>
</dbReference>
<feature type="transmembrane region" description="Helical" evidence="5">
    <location>
        <begin position="253"/>
        <end position="274"/>
    </location>
</feature>
<feature type="transmembrane region" description="Helical" evidence="5">
    <location>
        <begin position="129"/>
        <end position="147"/>
    </location>
</feature>
<feature type="domain" description="Major facilitator superfamily (MFS) profile" evidence="6">
    <location>
        <begin position="6"/>
        <end position="449"/>
    </location>
</feature>
<accession>A0ABT1MWJ8</accession>
<feature type="transmembrane region" description="Helical" evidence="5">
    <location>
        <begin position="426"/>
        <end position="448"/>
    </location>
</feature>
<comment type="caution">
    <text evidence="7">The sequence shown here is derived from an EMBL/GenBank/DDBJ whole genome shotgun (WGS) entry which is preliminary data.</text>
</comment>
<dbReference type="PANTHER" id="PTHR23501:SF197">
    <property type="entry name" value="COMD"/>
    <property type="match status" value="1"/>
</dbReference>
<protein>
    <submittedName>
        <fullName evidence="7">MFS transporter</fullName>
    </submittedName>
</protein>
<feature type="transmembrane region" description="Helical" evidence="5">
    <location>
        <begin position="96"/>
        <end position="117"/>
    </location>
</feature>
<evidence type="ECO:0000256" key="4">
    <source>
        <dbReference type="ARBA" id="ARBA00023136"/>
    </source>
</evidence>
<dbReference type="Proteomes" id="UP001524460">
    <property type="component" value="Unassembled WGS sequence"/>
</dbReference>
<evidence type="ECO:0000256" key="1">
    <source>
        <dbReference type="ARBA" id="ARBA00004141"/>
    </source>
</evidence>
<dbReference type="SUPFAM" id="SSF103473">
    <property type="entry name" value="MFS general substrate transporter"/>
    <property type="match status" value="1"/>
</dbReference>
<evidence type="ECO:0000313" key="8">
    <source>
        <dbReference type="Proteomes" id="UP001524460"/>
    </source>
</evidence>
<evidence type="ECO:0000259" key="6">
    <source>
        <dbReference type="PROSITE" id="PS50850"/>
    </source>
</evidence>
<keyword evidence="4 5" id="KW-0472">Membrane</keyword>
<dbReference type="Gene3D" id="1.20.1250.20">
    <property type="entry name" value="MFS general substrate transporter like domains"/>
    <property type="match status" value="1"/>
</dbReference>
<feature type="transmembrane region" description="Helical" evidence="5">
    <location>
        <begin position="384"/>
        <end position="406"/>
    </location>
</feature>
<keyword evidence="3 5" id="KW-1133">Transmembrane helix</keyword>
<evidence type="ECO:0000313" key="7">
    <source>
        <dbReference type="EMBL" id="MCQ1056873.1"/>
    </source>
</evidence>
<evidence type="ECO:0000256" key="5">
    <source>
        <dbReference type="SAM" id="Phobius"/>
    </source>
</evidence>
<comment type="subcellular location">
    <subcellularLocation>
        <location evidence="1">Membrane</location>
        <topology evidence="1">Multi-pass membrane protein</topology>
    </subcellularLocation>
</comment>
<keyword evidence="8" id="KW-1185">Reference proteome</keyword>
<gene>
    <name evidence="7" type="ORF">NHN17_02155</name>
</gene>
<reference evidence="7 8" key="1">
    <citation type="submission" date="2022-07" db="EMBL/GenBank/DDBJ databases">
        <title>Photobacterium pectinilyticum sp. nov., a marine bacterium isolated from surface seawater of Qingdao offshore.</title>
        <authorList>
            <person name="Wang X."/>
        </authorList>
    </citation>
    <scope>NUCLEOTIDE SEQUENCE [LARGE SCALE GENOMIC DNA]</scope>
    <source>
        <strain evidence="7 8">ZSDE20</strain>
    </source>
</reference>
<proteinExistence type="predicted"/>
<feature type="transmembrane region" description="Helical" evidence="5">
    <location>
        <begin position="190"/>
        <end position="208"/>
    </location>
</feature>
<dbReference type="CDD" id="cd17502">
    <property type="entry name" value="MFS_Azr1_MDR_like"/>
    <property type="match status" value="1"/>
</dbReference>
<feature type="transmembrane region" description="Helical" evidence="5">
    <location>
        <begin position="319"/>
        <end position="336"/>
    </location>
</feature>
<dbReference type="PROSITE" id="PS50850">
    <property type="entry name" value="MFS"/>
    <property type="match status" value="1"/>
</dbReference>
<sequence length="470" mass="50029">MSPKTIFSSVALVIALGSLEKSIVTTPLPIIGEELGAGQALTWVVTAYLLAATAVLPVYGKLSDIFGRVKMLNISVVLFLLGSVACAIAQDLPTLVSARVLQGIGGGGLIALAFTVIADCIPAREVGKYQGYISAVYAASSIAGPLLGGFFAEYLSWRWVFWINLPLGALAIWMINTNLKHLSKGRDSRFDWAGAGLLMTITTLLLLLMSPDIMISQITLIAALAISIVLFAIVEKRVVDPILPMRIFRLPGYLISVLLIMCSQLLMFAVLVYLPLQMQWQHGMTASSSGLIMMVFMMSITSGAYLGGKRIAKTGFYKSLVVFGFVMSVIAVYMLYQGVMMTVALAFAGAGLGLTLPSLNVVVQNVLPPQDRGIGLSMFGYGREFGGALGVAFCAALFHLKVPVLVGEGSADGLSQFDSIVLAEGFTMTYGGLVVVAIVSLLVTITCLKAQPLSSDVAKPKRAYKSEQAE</sequence>
<evidence type="ECO:0000256" key="3">
    <source>
        <dbReference type="ARBA" id="ARBA00022989"/>
    </source>
</evidence>
<dbReference type="Pfam" id="PF07690">
    <property type="entry name" value="MFS_1"/>
    <property type="match status" value="1"/>
</dbReference>
<dbReference type="PANTHER" id="PTHR23501">
    <property type="entry name" value="MAJOR FACILITATOR SUPERFAMILY"/>
    <property type="match status" value="1"/>
</dbReference>
<feature type="transmembrane region" description="Helical" evidence="5">
    <location>
        <begin position="40"/>
        <end position="59"/>
    </location>
</feature>
<name>A0ABT1MWJ8_9GAMM</name>
<feature type="transmembrane region" description="Helical" evidence="5">
    <location>
        <begin position="286"/>
        <end position="307"/>
    </location>
</feature>
<feature type="transmembrane region" description="Helical" evidence="5">
    <location>
        <begin position="342"/>
        <end position="363"/>
    </location>
</feature>
<feature type="transmembrane region" description="Helical" evidence="5">
    <location>
        <begin position="159"/>
        <end position="178"/>
    </location>
</feature>
<evidence type="ECO:0000256" key="2">
    <source>
        <dbReference type="ARBA" id="ARBA00022692"/>
    </source>
</evidence>
<dbReference type="EMBL" id="JANEYT010000003">
    <property type="protein sequence ID" value="MCQ1056873.1"/>
    <property type="molecule type" value="Genomic_DNA"/>
</dbReference>
<dbReference type="InterPro" id="IPR036259">
    <property type="entry name" value="MFS_trans_sf"/>
</dbReference>
<feature type="transmembrane region" description="Helical" evidence="5">
    <location>
        <begin position="71"/>
        <end position="90"/>
    </location>
</feature>